<protein>
    <recommendedName>
        <fullName evidence="12">Cytochrome P450</fullName>
    </recommendedName>
</protein>
<keyword evidence="7 9" id="KW-0408">Iron</keyword>
<comment type="pathway">
    <text evidence="2">Secondary metabolite biosynthesis.</text>
</comment>
<evidence type="ECO:0008006" key="12">
    <source>
        <dbReference type="Google" id="ProtNLM"/>
    </source>
</evidence>
<evidence type="ECO:0000313" key="11">
    <source>
        <dbReference type="Proteomes" id="UP000284842"/>
    </source>
</evidence>
<dbReference type="OrthoDB" id="1844152at2759"/>
<comment type="cofactor">
    <cofactor evidence="1 9">
        <name>heme</name>
        <dbReference type="ChEBI" id="CHEBI:30413"/>
    </cofactor>
</comment>
<keyword evidence="6" id="KW-0560">Oxidoreductase</keyword>
<evidence type="ECO:0000256" key="1">
    <source>
        <dbReference type="ARBA" id="ARBA00001971"/>
    </source>
</evidence>
<dbReference type="GO" id="GO:0020037">
    <property type="term" value="F:heme binding"/>
    <property type="evidence" value="ECO:0007669"/>
    <property type="project" value="InterPro"/>
</dbReference>
<accession>A0A409WBK2</accession>
<keyword evidence="11" id="KW-1185">Reference proteome</keyword>
<gene>
    <name evidence="10" type="ORF">CVT24_000608</name>
</gene>
<dbReference type="CDD" id="cd11065">
    <property type="entry name" value="CYP64-like"/>
    <property type="match status" value="2"/>
</dbReference>
<dbReference type="AlphaFoldDB" id="A0A409WBK2"/>
<dbReference type="EMBL" id="NHTK01005634">
    <property type="protein sequence ID" value="PPQ75850.1"/>
    <property type="molecule type" value="Genomic_DNA"/>
</dbReference>
<dbReference type="PRINTS" id="PR00463">
    <property type="entry name" value="EP450I"/>
</dbReference>
<evidence type="ECO:0000256" key="8">
    <source>
        <dbReference type="ARBA" id="ARBA00023033"/>
    </source>
</evidence>
<comment type="caution">
    <text evidence="10">The sequence shown here is derived from an EMBL/GenBank/DDBJ whole genome shotgun (WGS) entry which is preliminary data.</text>
</comment>
<name>A0A409WBK2_9AGAR</name>
<dbReference type="InterPro" id="IPR002401">
    <property type="entry name" value="Cyt_P450_E_grp-I"/>
</dbReference>
<dbReference type="InterPro" id="IPR036396">
    <property type="entry name" value="Cyt_P450_sf"/>
</dbReference>
<keyword evidence="5 9" id="KW-0479">Metal-binding</keyword>
<dbReference type="Pfam" id="PF00067">
    <property type="entry name" value="p450"/>
    <property type="match status" value="2"/>
</dbReference>
<dbReference type="SUPFAM" id="SSF48264">
    <property type="entry name" value="Cytochrome P450"/>
    <property type="match status" value="2"/>
</dbReference>
<evidence type="ECO:0000256" key="9">
    <source>
        <dbReference type="PIRSR" id="PIRSR602401-1"/>
    </source>
</evidence>
<dbReference type="Gene3D" id="1.10.630.10">
    <property type="entry name" value="Cytochrome P450"/>
    <property type="match status" value="2"/>
</dbReference>
<proteinExistence type="inferred from homology"/>
<feature type="binding site" description="axial binding residue" evidence="9">
    <location>
        <position position="443"/>
    </location>
    <ligand>
        <name>heme</name>
        <dbReference type="ChEBI" id="CHEBI:30413"/>
    </ligand>
    <ligandPart>
        <name>Fe</name>
        <dbReference type="ChEBI" id="CHEBI:18248"/>
    </ligandPart>
</feature>
<dbReference type="GO" id="GO:0005506">
    <property type="term" value="F:iron ion binding"/>
    <property type="evidence" value="ECO:0007669"/>
    <property type="project" value="InterPro"/>
</dbReference>
<dbReference type="InterPro" id="IPR017972">
    <property type="entry name" value="Cyt_P450_CS"/>
</dbReference>
<keyword evidence="8" id="KW-0503">Monooxygenase</keyword>
<evidence type="ECO:0000256" key="2">
    <source>
        <dbReference type="ARBA" id="ARBA00005179"/>
    </source>
</evidence>
<keyword evidence="4 9" id="KW-0349">Heme</keyword>
<evidence type="ECO:0000256" key="7">
    <source>
        <dbReference type="ARBA" id="ARBA00023004"/>
    </source>
</evidence>
<evidence type="ECO:0000256" key="5">
    <source>
        <dbReference type="ARBA" id="ARBA00022723"/>
    </source>
</evidence>
<evidence type="ECO:0000256" key="4">
    <source>
        <dbReference type="ARBA" id="ARBA00022617"/>
    </source>
</evidence>
<dbReference type="InParanoid" id="A0A409WBK2"/>
<dbReference type="PRINTS" id="PR00385">
    <property type="entry name" value="P450"/>
</dbReference>
<reference evidence="10 11" key="1">
    <citation type="journal article" date="2018" name="Evol. Lett.">
        <title>Horizontal gene cluster transfer increased hallucinogenic mushroom diversity.</title>
        <authorList>
            <person name="Reynolds H.T."/>
            <person name="Vijayakumar V."/>
            <person name="Gluck-Thaler E."/>
            <person name="Korotkin H.B."/>
            <person name="Matheny P.B."/>
            <person name="Slot J.C."/>
        </authorList>
    </citation>
    <scope>NUCLEOTIDE SEQUENCE [LARGE SCALE GENOMIC DNA]</scope>
    <source>
        <strain evidence="10 11">2629</strain>
    </source>
</reference>
<dbReference type="PANTHER" id="PTHR46300:SF7">
    <property type="entry name" value="P450, PUTATIVE (EUROFUNG)-RELATED"/>
    <property type="match status" value="1"/>
</dbReference>
<dbReference type="PROSITE" id="PS00086">
    <property type="entry name" value="CYTOCHROME_P450"/>
    <property type="match status" value="2"/>
</dbReference>
<evidence type="ECO:0000256" key="3">
    <source>
        <dbReference type="ARBA" id="ARBA00010617"/>
    </source>
</evidence>
<dbReference type="Proteomes" id="UP000284842">
    <property type="component" value="Unassembled WGS sequence"/>
</dbReference>
<dbReference type="STRING" id="181874.A0A409WBK2"/>
<comment type="similarity">
    <text evidence="3">Belongs to the cytochrome P450 family.</text>
</comment>
<evidence type="ECO:0000313" key="10">
    <source>
        <dbReference type="EMBL" id="PPQ75850.1"/>
    </source>
</evidence>
<organism evidence="10 11">
    <name type="scientific">Panaeolus cyanescens</name>
    <dbReference type="NCBI Taxonomy" id="181874"/>
    <lineage>
        <taxon>Eukaryota</taxon>
        <taxon>Fungi</taxon>
        <taxon>Dikarya</taxon>
        <taxon>Basidiomycota</taxon>
        <taxon>Agaricomycotina</taxon>
        <taxon>Agaricomycetes</taxon>
        <taxon>Agaricomycetidae</taxon>
        <taxon>Agaricales</taxon>
        <taxon>Agaricineae</taxon>
        <taxon>Galeropsidaceae</taxon>
        <taxon>Panaeolus</taxon>
    </lineage>
</organism>
<dbReference type="PANTHER" id="PTHR46300">
    <property type="entry name" value="P450, PUTATIVE (EUROFUNG)-RELATED-RELATED"/>
    <property type="match status" value="1"/>
</dbReference>
<evidence type="ECO:0000256" key="6">
    <source>
        <dbReference type="ARBA" id="ARBA00023002"/>
    </source>
</evidence>
<dbReference type="GO" id="GO:0004497">
    <property type="term" value="F:monooxygenase activity"/>
    <property type="evidence" value="ECO:0007669"/>
    <property type="project" value="UniProtKB-KW"/>
</dbReference>
<sequence length="1032" mass="116516">MRELLEQLLHSAPFQLFLATIVLWNRNAIWQWIKGLRLPPGPPRRPFTKNLHQIPRSYPWLTYSDWAKQYGPVFSFGLFNKTTIVLNSAKSVNDLLEHKASIYSDRPVRWMGGELAGRKKTIFFMSSQVPEFKEYRRLLQSGLNPRASKSYRPIQIQEVQVLLRGLLETPQDFVSHIRRNAVAVVLKVAYGYQVVGHDDPLVVALENGMKQLGVLYAPGRFLVENFPILRFLPEWFPGAGFKRLARTIGETMSHLEDQPLEWAKRAIASGNFVESFTSKYLRQEDGSLVSDEKLNEWIKWTAEGIFVGGGDTTVSALTSFFYLMVTHPHIQERAQAEIDQVVQGRLPNLDDLPMLPYIKALIKEVLRWAPVAPLGLPHGTVQDSTYDGYYIPKNATVVSNIWALMHDEESYPNPSVFDPERHMGPNPQPDPLKFAFGFGRRSCPGAHFAEMAMFLNITNILAVFKLLKPLDKDGKEEDPKLEWLSGPTLSLKKLKGQANVSLYTSSPTGRRSPNCAIKLDNLVKVISSSKGKLALLAALYYGVIWNRRAIWLWWKGLRLPPGPARQFIIGNKNHLPKKFAWLEFTSWSKTYGPIQSFEVLNKTTILLSSAKAVTDLLELRSINYSGRSDMWMARLAGRGKSLVLMDSDHPLFKKYRGLVQSGLSSKATKTYRPIQTEAAQVLLKGLLDTPQEFRQHIRRNAVAIILKATYGYTMAGTDDPMIKVIEDGLRHSGPINVPGKFLVETIPILRFLPEWFPGAGFKRFAKEVKRLMDPIQNVPFDWAVKNIASGDYVHSYCSNLLNVENGKILNDAASQDAIKWTCSALYIGGGDTVVSALSTFIFLMCLHPDAQKKAQAEIDKAAPHRLPTLDDLDSLPYIVAIIKETVRYGTVVPLGLPHKATADDVYEGYFIPKGATVIPNIWAITHDEDLYPEPFKFDPGRHLGSKPQPDPFKFIFGYGRRVCPGAHFAQMSLFLNAMSILAVFDILKPLDKDGAEYEPKEDWQSGFMLHLNPFDCRIVPRSPDHLNYLENN</sequence>
<dbReference type="InterPro" id="IPR050364">
    <property type="entry name" value="Cytochrome_P450_fung"/>
</dbReference>
<dbReference type="GO" id="GO:0016705">
    <property type="term" value="F:oxidoreductase activity, acting on paired donors, with incorporation or reduction of molecular oxygen"/>
    <property type="evidence" value="ECO:0007669"/>
    <property type="project" value="InterPro"/>
</dbReference>
<dbReference type="InterPro" id="IPR001128">
    <property type="entry name" value="Cyt_P450"/>
</dbReference>